<dbReference type="AlphaFoldDB" id="C0INK6"/>
<keyword evidence="1" id="KW-0732">Signal</keyword>
<feature type="chain" id="PRO_5002897588" evidence="1">
    <location>
        <begin position="24"/>
        <end position="129"/>
    </location>
</feature>
<proteinExistence type="predicted"/>
<feature type="signal peptide" evidence="1">
    <location>
        <begin position="1"/>
        <end position="23"/>
    </location>
</feature>
<evidence type="ECO:0000313" key="2">
    <source>
        <dbReference type="EMBL" id="ACN58892.1"/>
    </source>
</evidence>
<reference evidence="2" key="1">
    <citation type="journal article" date="2009" name="ISME J.">
        <title>Functional metagenomics reveals diverse beta-lactamases in a remote Alaskan soil.</title>
        <authorList>
            <person name="Allen H.K."/>
            <person name="Moe L.A."/>
            <person name="Rodbumrer J."/>
            <person name="Gaarder A."/>
            <person name="Handelsman J."/>
        </authorList>
    </citation>
    <scope>NUCLEOTIDE SEQUENCE</scope>
</reference>
<accession>C0INK6</accession>
<organism evidence="2">
    <name type="scientific">uncultured bacterium BLR17</name>
    <dbReference type="NCBI Taxonomy" id="506517"/>
    <lineage>
        <taxon>Bacteria</taxon>
        <taxon>environmental samples</taxon>
    </lineage>
</organism>
<gene>
    <name evidence="2" type="ORF">AKSOIL_0277</name>
</gene>
<sequence length="129" mass="14587">MKKNKLLFILAMALCMIAGKSFAQDKKEAEIKSFEAGRVITKDDMGFLSMINGKSRGDGKAVEICNGKVTPGQKLNEADAKCIAGKINAYYAAHKPEKTRGKTKSRGTSYCEYVWWCSGDYCYWYWYCY</sequence>
<dbReference type="EMBL" id="EU408354">
    <property type="protein sequence ID" value="ACN58892.1"/>
    <property type="molecule type" value="Genomic_DNA"/>
</dbReference>
<name>C0INK6_9BACT</name>
<protein>
    <submittedName>
        <fullName evidence="2">Uncharacterized protein</fullName>
    </submittedName>
</protein>
<evidence type="ECO:0000256" key="1">
    <source>
        <dbReference type="SAM" id="SignalP"/>
    </source>
</evidence>